<feature type="transmembrane region" description="Helical" evidence="1">
    <location>
        <begin position="21"/>
        <end position="54"/>
    </location>
</feature>
<proteinExistence type="predicted"/>
<protein>
    <submittedName>
        <fullName evidence="2">Ubiquitin C-terminal hydrolase</fullName>
    </submittedName>
</protein>
<sequence>MIWIYVRLCQSQKPYINKIGWILTGFLLSLGVWNHVIFLPSAVSLVICYAIFMWPGFRRFLINGIFCLLGFLIGLVPRFISALVFGNVLFQKRPAIPPASLKTSLLNLLYTLSGDGLYARFSGKSIIPFAWGILGIVIVILVTFCFLKDGKKEKKLFWGIWVFLVFNFIGIWRITPFGSMGSRLWLIPVWIFPVLLVVWMTDLHAWKWRIIGGIMIFINLMLLVVNYYIPNSRSNGVISPSVYVGGKYDNTWDYYDHRQVVEKLAQTDAESVFISNINVFTFYYLMPKEQRHRIKLLWSLEQGGMGSTPEKQQLYSRFSYKGPIPKSALFVFYDNDKDYLDHFSKQWYFPLTTPDNDTSLTGFKVFRLK</sequence>
<organism evidence="2 3">
    <name type="scientific">Candidatus Brocadia sinica JPN1</name>
    <dbReference type="NCBI Taxonomy" id="1197129"/>
    <lineage>
        <taxon>Bacteria</taxon>
        <taxon>Pseudomonadati</taxon>
        <taxon>Planctomycetota</taxon>
        <taxon>Candidatus Brocadiia</taxon>
        <taxon>Candidatus Brocadiales</taxon>
        <taxon>Candidatus Brocadiaceae</taxon>
        <taxon>Candidatus Brocadia</taxon>
    </lineage>
</organism>
<name>A0ABQ0K1U1_9BACT</name>
<keyword evidence="1" id="KW-0812">Transmembrane</keyword>
<evidence type="ECO:0000313" key="3">
    <source>
        <dbReference type="Proteomes" id="UP000032309"/>
    </source>
</evidence>
<evidence type="ECO:0000313" key="2">
    <source>
        <dbReference type="EMBL" id="GAN34888.1"/>
    </source>
</evidence>
<comment type="caution">
    <text evidence="2">The sequence shown here is derived from an EMBL/GenBank/DDBJ whole genome shotgun (WGS) entry which is preliminary data.</text>
</comment>
<accession>A0ABQ0K1U1</accession>
<reference evidence="3" key="1">
    <citation type="journal article" date="2015" name="Genome Announc.">
        <title>Draft Genome Sequence of an Anaerobic Ammonium-Oxidizing Bacterium, "Candidatus Brocadia sinica".</title>
        <authorList>
            <person name="Oshiki M."/>
            <person name="Shinyako-Hata K."/>
            <person name="Satoh H."/>
            <person name="Okabe S."/>
        </authorList>
    </citation>
    <scope>NUCLEOTIDE SEQUENCE [LARGE SCALE GENOMIC DNA]</scope>
    <source>
        <strain evidence="3">JPN1</strain>
    </source>
</reference>
<feature type="transmembrane region" description="Helical" evidence="1">
    <location>
        <begin position="60"/>
        <end position="85"/>
    </location>
</feature>
<keyword evidence="3" id="KW-1185">Reference proteome</keyword>
<dbReference type="Proteomes" id="UP000032309">
    <property type="component" value="Unassembled WGS sequence"/>
</dbReference>
<feature type="transmembrane region" description="Helical" evidence="1">
    <location>
        <begin position="156"/>
        <end position="174"/>
    </location>
</feature>
<dbReference type="EMBL" id="BAFN01000001">
    <property type="protein sequence ID" value="GAN34888.1"/>
    <property type="molecule type" value="Genomic_DNA"/>
</dbReference>
<dbReference type="GO" id="GO:0016787">
    <property type="term" value="F:hydrolase activity"/>
    <property type="evidence" value="ECO:0007669"/>
    <property type="project" value="UniProtKB-KW"/>
</dbReference>
<feature type="transmembrane region" description="Helical" evidence="1">
    <location>
        <begin position="180"/>
        <end position="198"/>
    </location>
</feature>
<keyword evidence="1" id="KW-0472">Membrane</keyword>
<evidence type="ECO:0000256" key="1">
    <source>
        <dbReference type="SAM" id="Phobius"/>
    </source>
</evidence>
<feature type="transmembrane region" description="Helical" evidence="1">
    <location>
        <begin position="210"/>
        <end position="229"/>
    </location>
</feature>
<feature type="transmembrane region" description="Helical" evidence="1">
    <location>
        <begin position="129"/>
        <end position="147"/>
    </location>
</feature>
<gene>
    <name evidence="2" type="ORF">BROSI_A3432</name>
</gene>
<keyword evidence="2" id="KW-0378">Hydrolase</keyword>
<keyword evidence="1" id="KW-1133">Transmembrane helix</keyword>